<dbReference type="SUPFAM" id="SSF53756">
    <property type="entry name" value="UDP-Glycosyltransferase/glycogen phosphorylase"/>
    <property type="match status" value="1"/>
</dbReference>
<dbReference type="CDD" id="cd03801">
    <property type="entry name" value="GT4_PimA-like"/>
    <property type="match status" value="1"/>
</dbReference>
<dbReference type="PANTHER" id="PTHR45947:SF3">
    <property type="entry name" value="SULFOQUINOVOSYL TRANSFERASE SQD2"/>
    <property type="match status" value="1"/>
</dbReference>
<evidence type="ECO:0000313" key="3">
    <source>
        <dbReference type="EMBL" id="CAB4834577.1"/>
    </source>
</evidence>
<dbReference type="PANTHER" id="PTHR45947">
    <property type="entry name" value="SULFOQUINOVOSYL TRANSFERASE SQD2"/>
    <property type="match status" value="1"/>
</dbReference>
<dbReference type="AlphaFoldDB" id="A0A6J7ANZ0"/>
<dbReference type="Gene3D" id="3.40.50.2000">
    <property type="entry name" value="Glycogen Phosphorylase B"/>
    <property type="match status" value="2"/>
</dbReference>
<evidence type="ECO:0000313" key="2">
    <source>
        <dbReference type="EMBL" id="CAB4750460.1"/>
    </source>
</evidence>
<sequence>MTRTHLLVTNDFPPKIGGIQSYLWELWRRLDPLSFTVLTSPYAGAAEWDAAQPFRVVRTREPVLLPHPWMVRRVNARAAEIGAAFVIIDPAVPLGVIGRHLELPYGVVLHGAEVAIPARLPISRPVLARVLRGADLVIAAGGYPAAEAERAAGRTLPTVVVPPGVDVNRFTPLDDAERAKARATFGLPPDAPLVTCVSRLVPRKGIDSLVRAAAMLVHDMPDLVVAVAGSGRERGHLERLAASTGAPVRFLGRVPDADLRALSGCGDVFAMPCRSRWGGLEQEGFGIVFVEAAAAGVPQVAGASGGSADAVIDGETGLVVADPTDAGAVAAALLSLLTDPERRRAMSVTGRDRAVREFSYDVLAARLATSLDALHARLDPRPAAP</sequence>
<proteinExistence type="predicted"/>
<gene>
    <name evidence="2" type="ORF">UFOPK2754_01775</name>
    <name evidence="3" type="ORF">UFOPK3139_02129</name>
    <name evidence="4" type="ORF">UFOPK3543_03388</name>
</gene>
<accession>A0A6J7ANZ0</accession>
<evidence type="ECO:0000313" key="4">
    <source>
        <dbReference type="EMBL" id="CAB4943579.1"/>
    </source>
</evidence>
<feature type="domain" description="Glycosyl transferase family 1" evidence="1">
    <location>
        <begin position="179"/>
        <end position="352"/>
    </location>
</feature>
<reference evidence="3" key="1">
    <citation type="submission" date="2020-05" db="EMBL/GenBank/DDBJ databases">
        <authorList>
            <person name="Chiriac C."/>
            <person name="Salcher M."/>
            <person name="Ghai R."/>
            <person name="Kavagutti S V."/>
        </authorList>
    </citation>
    <scope>NUCLEOTIDE SEQUENCE</scope>
</reference>
<dbReference type="InterPro" id="IPR050194">
    <property type="entry name" value="Glycosyltransferase_grp1"/>
</dbReference>
<dbReference type="EMBL" id="CAFABA010000099">
    <property type="protein sequence ID" value="CAB4834577.1"/>
    <property type="molecule type" value="Genomic_DNA"/>
</dbReference>
<dbReference type="EMBL" id="CAFBMH010000265">
    <property type="protein sequence ID" value="CAB4943579.1"/>
    <property type="molecule type" value="Genomic_DNA"/>
</dbReference>
<dbReference type="EMBL" id="CAEZYR010000064">
    <property type="protein sequence ID" value="CAB4750460.1"/>
    <property type="molecule type" value="Genomic_DNA"/>
</dbReference>
<protein>
    <submittedName>
        <fullName evidence="3">Unannotated protein</fullName>
    </submittedName>
</protein>
<dbReference type="GO" id="GO:0016758">
    <property type="term" value="F:hexosyltransferase activity"/>
    <property type="evidence" value="ECO:0007669"/>
    <property type="project" value="TreeGrafter"/>
</dbReference>
<dbReference type="InterPro" id="IPR001296">
    <property type="entry name" value="Glyco_trans_1"/>
</dbReference>
<organism evidence="3">
    <name type="scientific">freshwater metagenome</name>
    <dbReference type="NCBI Taxonomy" id="449393"/>
    <lineage>
        <taxon>unclassified sequences</taxon>
        <taxon>metagenomes</taxon>
        <taxon>ecological metagenomes</taxon>
    </lineage>
</organism>
<name>A0A6J7ANZ0_9ZZZZ</name>
<evidence type="ECO:0000259" key="1">
    <source>
        <dbReference type="Pfam" id="PF00534"/>
    </source>
</evidence>
<dbReference type="Pfam" id="PF00534">
    <property type="entry name" value="Glycos_transf_1"/>
    <property type="match status" value="1"/>
</dbReference>